<protein>
    <submittedName>
        <fullName evidence="3">GGDEF domain-containing protein</fullName>
    </submittedName>
</protein>
<dbReference type="FunFam" id="3.30.70.270:FF:000001">
    <property type="entry name" value="Diguanylate cyclase domain protein"/>
    <property type="match status" value="1"/>
</dbReference>
<dbReference type="GO" id="GO:0052621">
    <property type="term" value="F:diguanylate cyclase activity"/>
    <property type="evidence" value="ECO:0007669"/>
    <property type="project" value="TreeGrafter"/>
</dbReference>
<accession>A0A974BMU5</accession>
<name>A0A974BMU5_SEDHY</name>
<organism evidence="3 4">
    <name type="scientific">Sedimentibacter hydroxybenzoicus DSM 7310</name>
    <dbReference type="NCBI Taxonomy" id="1123245"/>
    <lineage>
        <taxon>Bacteria</taxon>
        <taxon>Bacillati</taxon>
        <taxon>Bacillota</taxon>
        <taxon>Tissierellia</taxon>
        <taxon>Sedimentibacter</taxon>
    </lineage>
</organism>
<feature type="transmembrane region" description="Helical" evidence="1">
    <location>
        <begin position="68"/>
        <end position="89"/>
    </location>
</feature>
<comment type="caution">
    <text evidence="3">The sequence shown here is derived from an EMBL/GenBank/DDBJ whole genome shotgun (WGS) entry which is preliminary data.</text>
</comment>
<dbReference type="PANTHER" id="PTHR45138">
    <property type="entry name" value="REGULATORY COMPONENTS OF SENSORY TRANSDUCTION SYSTEM"/>
    <property type="match status" value="1"/>
</dbReference>
<dbReference type="NCBIfam" id="TIGR00254">
    <property type="entry name" value="GGDEF"/>
    <property type="match status" value="1"/>
</dbReference>
<evidence type="ECO:0000259" key="2">
    <source>
        <dbReference type="PROSITE" id="PS50887"/>
    </source>
</evidence>
<feature type="transmembrane region" description="Helical" evidence="1">
    <location>
        <begin position="126"/>
        <end position="145"/>
    </location>
</feature>
<dbReference type="Pfam" id="PF00990">
    <property type="entry name" value="GGDEF"/>
    <property type="match status" value="1"/>
</dbReference>
<keyword evidence="1" id="KW-0472">Membrane</keyword>
<dbReference type="PROSITE" id="PS50887">
    <property type="entry name" value="GGDEF"/>
    <property type="match status" value="1"/>
</dbReference>
<dbReference type="CDD" id="cd01949">
    <property type="entry name" value="GGDEF"/>
    <property type="match status" value="1"/>
</dbReference>
<dbReference type="Proteomes" id="UP000611629">
    <property type="component" value="Unassembled WGS sequence"/>
</dbReference>
<feature type="transmembrane region" description="Helical" evidence="1">
    <location>
        <begin position="101"/>
        <end position="120"/>
    </location>
</feature>
<dbReference type="AlphaFoldDB" id="A0A974BMU5"/>
<dbReference type="InterPro" id="IPR043128">
    <property type="entry name" value="Rev_trsase/Diguanyl_cyclase"/>
</dbReference>
<evidence type="ECO:0000313" key="4">
    <source>
        <dbReference type="Proteomes" id="UP000611629"/>
    </source>
</evidence>
<keyword evidence="4" id="KW-1185">Reference proteome</keyword>
<feature type="transmembrane region" description="Helical" evidence="1">
    <location>
        <begin position="157"/>
        <end position="177"/>
    </location>
</feature>
<dbReference type="InterPro" id="IPR000160">
    <property type="entry name" value="GGDEF_dom"/>
</dbReference>
<sequence>MILSNIDMATILIVLVLGHLLTGVFIVAYTWKQNRSKSVNIFLISKLLQLTAWIMIGLRGVIPNMVLVAAGNSVLFTGTAMELTALMILKNFYTEKVKRYYNFMFVFFIIIFVFVTAYGFPENIRIAVSSLISGILMVFPVYKLFADDKASGLQKVISVFYSLIMIFSLFRVIAALTTELDMNLASKNIYNTWLFLIIYIVMLTGSTGFILLDKEKQDVELLKAASLDGLTNILNRKTFILRSKEVISLCVRKQENISFLLIDIDDFKKVNDEYGHFIGDVVLQNFANIIKKQLRDYDLFGRYGGEEFAILLPGTDGKNAEEVAERLRSTIENSHVYTDIKIKYTISIGFLSILPDEGTDIDMLYKLCDKALYLAKSQGKNCSRRAEIPSFREDNTEELK</sequence>
<feature type="transmembrane region" description="Helical" evidence="1">
    <location>
        <begin position="41"/>
        <end position="62"/>
    </location>
</feature>
<dbReference type="GO" id="GO:1902201">
    <property type="term" value="P:negative regulation of bacterial-type flagellum-dependent cell motility"/>
    <property type="evidence" value="ECO:0007669"/>
    <property type="project" value="TreeGrafter"/>
</dbReference>
<keyword evidence="1" id="KW-0812">Transmembrane</keyword>
<proteinExistence type="predicted"/>
<dbReference type="RefSeq" id="WP_179239334.1">
    <property type="nucleotide sequence ID" value="NZ_JACBNQ010000024.1"/>
</dbReference>
<dbReference type="SMART" id="SM00267">
    <property type="entry name" value="GGDEF"/>
    <property type="match status" value="1"/>
</dbReference>
<evidence type="ECO:0000256" key="1">
    <source>
        <dbReference type="SAM" id="Phobius"/>
    </source>
</evidence>
<feature type="transmembrane region" description="Helical" evidence="1">
    <location>
        <begin position="189"/>
        <end position="212"/>
    </location>
</feature>
<keyword evidence="1" id="KW-1133">Transmembrane helix</keyword>
<feature type="transmembrane region" description="Helical" evidence="1">
    <location>
        <begin position="6"/>
        <end position="29"/>
    </location>
</feature>
<dbReference type="GO" id="GO:0043709">
    <property type="term" value="P:cell adhesion involved in single-species biofilm formation"/>
    <property type="evidence" value="ECO:0007669"/>
    <property type="project" value="TreeGrafter"/>
</dbReference>
<dbReference type="SUPFAM" id="SSF55073">
    <property type="entry name" value="Nucleotide cyclase"/>
    <property type="match status" value="1"/>
</dbReference>
<dbReference type="Gene3D" id="3.30.70.270">
    <property type="match status" value="1"/>
</dbReference>
<dbReference type="EMBL" id="JACBNQ010000024">
    <property type="protein sequence ID" value="NYB75617.1"/>
    <property type="molecule type" value="Genomic_DNA"/>
</dbReference>
<evidence type="ECO:0000313" key="3">
    <source>
        <dbReference type="EMBL" id="NYB75617.1"/>
    </source>
</evidence>
<reference evidence="3" key="1">
    <citation type="submission" date="2020-07" db="EMBL/GenBank/DDBJ databases">
        <title>Genomic analysis of a strain of Sedimentibacter Hydroxybenzoicus DSM7310.</title>
        <authorList>
            <person name="Ma S."/>
        </authorList>
    </citation>
    <scope>NUCLEOTIDE SEQUENCE</scope>
    <source>
        <strain evidence="3">DSM 7310</strain>
    </source>
</reference>
<dbReference type="GO" id="GO:0005886">
    <property type="term" value="C:plasma membrane"/>
    <property type="evidence" value="ECO:0007669"/>
    <property type="project" value="TreeGrafter"/>
</dbReference>
<gene>
    <name evidence="3" type="ORF">HZF24_15825</name>
</gene>
<dbReference type="InterPro" id="IPR050469">
    <property type="entry name" value="Diguanylate_Cyclase"/>
</dbReference>
<dbReference type="PANTHER" id="PTHR45138:SF9">
    <property type="entry name" value="DIGUANYLATE CYCLASE DGCM-RELATED"/>
    <property type="match status" value="1"/>
</dbReference>
<dbReference type="InterPro" id="IPR029787">
    <property type="entry name" value="Nucleotide_cyclase"/>
</dbReference>
<feature type="domain" description="GGDEF" evidence="2">
    <location>
        <begin position="255"/>
        <end position="388"/>
    </location>
</feature>